<organism evidence="2 3">
    <name type="scientific">Bombyx mori</name>
    <name type="common">Silk moth</name>
    <dbReference type="NCBI Taxonomy" id="7091"/>
    <lineage>
        <taxon>Eukaryota</taxon>
        <taxon>Metazoa</taxon>
        <taxon>Ecdysozoa</taxon>
        <taxon>Arthropoda</taxon>
        <taxon>Hexapoda</taxon>
        <taxon>Insecta</taxon>
        <taxon>Pterygota</taxon>
        <taxon>Neoptera</taxon>
        <taxon>Endopterygota</taxon>
        <taxon>Lepidoptera</taxon>
        <taxon>Glossata</taxon>
        <taxon>Ditrysia</taxon>
        <taxon>Bombycoidea</taxon>
        <taxon>Bombycidae</taxon>
        <taxon>Bombycinae</taxon>
        <taxon>Bombyx</taxon>
    </lineage>
</organism>
<dbReference type="PANTHER" id="PTHR34035">
    <property type="entry name" value="TESTIS-EXPRESSED PROTEIN 47"/>
    <property type="match status" value="1"/>
</dbReference>
<dbReference type="Proteomes" id="UP000005204">
    <property type="component" value="Unassembled WGS sequence"/>
</dbReference>
<dbReference type="AlphaFoldDB" id="A0A8R2DNP5"/>
<evidence type="ECO:0000313" key="2">
    <source>
        <dbReference type="EnsemblMetazoa" id="XP_021208101.1"/>
    </source>
</evidence>
<dbReference type="PANTHER" id="PTHR34035:SF1">
    <property type="entry name" value="TESTIS-EXPRESSED PROTEIN 47"/>
    <property type="match status" value="1"/>
</dbReference>
<dbReference type="InterPro" id="IPR055308">
    <property type="entry name" value="TEX47-like"/>
</dbReference>
<dbReference type="Pfam" id="PF24787">
    <property type="entry name" value="TEX47"/>
    <property type="match status" value="1"/>
</dbReference>
<feature type="region of interest" description="Disordered" evidence="1">
    <location>
        <begin position="219"/>
        <end position="239"/>
    </location>
</feature>
<keyword evidence="3" id="KW-1185">Reference proteome</keyword>
<evidence type="ECO:0000256" key="1">
    <source>
        <dbReference type="SAM" id="MobiDB-lite"/>
    </source>
</evidence>
<evidence type="ECO:0000313" key="3">
    <source>
        <dbReference type="Proteomes" id="UP000005204"/>
    </source>
</evidence>
<accession>A0A8R2DNP5</accession>
<name>A0A8R2DNP5_BOMMO</name>
<protein>
    <submittedName>
        <fullName evidence="2">Uncharacterized protein</fullName>
    </submittedName>
</protein>
<proteinExistence type="predicted"/>
<dbReference type="EnsemblMetazoa" id="XM_021352426.2">
    <property type="protein sequence ID" value="XP_021208101.1"/>
    <property type="gene ID" value="LOC101736378"/>
</dbReference>
<reference evidence="2" key="2">
    <citation type="submission" date="2022-06" db="UniProtKB">
        <authorList>
            <consortium name="EnsemblMetazoa"/>
        </authorList>
    </citation>
    <scope>IDENTIFICATION</scope>
    <source>
        <strain evidence="2">p50T (Dazao)</strain>
    </source>
</reference>
<reference evidence="3" key="1">
    <citation type="journal article" date="2008" name="Insect Biochem. Mol. Biol.">
        <title>The genome of a lepidopteran model insect, the silkworm Bombyx mori.</title>
        <authorList>
            <consortium name="International Silkworm Genome Consortium"/>
        </authorList>
    </citation>
    <scope>NUCLEOTIDE SEQUENCE [LARGE SCALE GENOMIC DNA]</scope>
    <source>
        <strain evidence="3">p50T</strain>
    </source>
</reference>
<sequence length="239" mass="27769">MALPDLDVRSVLDVVEENFQKLGLKTYAIRMIYIGEHTLSKEEIIRAFEKSVHDVNSAYCEIHVYGLLLVYDSYFVHILELFFARWRALTAHPPSLVGRLDVNGPISEHMEQLKICLNKITKLCDLLKADEKLSFEGLNAVDPRIESLPEAALLDFLLQSSYIRDLRQTYDLHRRVDDHQFYFESVWPLPTHFTPRLLYKLKVDDSFVEPLPVMPWEIVKKETEDEDREEPQSGSSSSD</sequence>